<organism evidence="1 2">
    <name type="scientific">Coniella lustricola</name>
    <dbReference type="NCBI Taxonomy" id="2025994"/>
    <lineage>
        <taxon>Eukaryota</taxon>
        <taxon>Fungi</taxon>
        <taxon>Dikarya</taxon>
        <taxon>Ascomycota</taxon>
        <taxon>Pezizomycotina</taxon>
        <taxon>Sordariomycetes</taxon>
        <taxon>Sordariomycetidae</taxon>
        <taxon>Diaporthales</taxon>
        <taxon>Schizoparmaceae</taxon>
        <taxon>Coniella</taxon>
    </lineage>
</organism>
<dbReference type="Gene3D" id="2.60.40.420">
    <property type="entry name" value="Cupredoxins - blue copper proteins"/>
    <property type="match status" value="1"/>
</dbReference>
<dbReference type="CDD" id="cd00920">
    <property type="entry name" value="Cupredoxin"/>
    <property type="match status" value="1"/>
</dbReference>
<accession>A0A2T3AGI7</accession>
<dbReference type="Proteomes" id="UP000241462">
    <property type="component" value="Unassembled WGS sequence"/>
</dbReference>
<dbReference type="OrthoDB" id="5421909at2759"/>
<proteinExistence type="predicted"/>
<dbReference type="InterPro" id="IPR052953">
    <property type="entry name" value="Ser-rich/MCO-related"/>
</dbReference>
<reference evidence="1 2" key="1">
    <citation type="journal article" date="2018" name="Mycol. Prog.">
        <title>Coniella lustricola, a new species from submerged detritus.</title>
        <authorList>
            <person name="Raudabaugh D.B."/>
            <person name="Iturriaga T."/>
            <person name="Carver A."/>
            <person name="Mondo S."/>
            <person name="Pangilinan J."/>
            <person name="Lipzen A."/>
            <person name="He G."/>
            <person name="Amirebrahimi M."/>
            <person name="Grigoriev I.V."/>
            <person name="Miller A.N."/>
        </authorList>
    </citation>
    <scope>NUCLEOTIDE SEQUENCE [LARGE SCALE GENOMIC DNA]</scope>
    <source>
        <strain evidence="1 2">B22-T-1</strain>
    </source>
</reference>
<dbReference type="PANTHER" id="PTHR34883:SF17">
    <property type="entry name" value="CUPREDOXIN"/>
    <property type="match status" value="1"/>
</dbReference>
<evidence type="ECO:0008006" key="3">
    <source>
        <dbReference type="Google" id="ProtNLM"/>
    </source>
</evidence>
<dbReference type="InterPro" id="IPR008972">
    <property type="entry name" value="Cupredoxin"/>
</dbReference>
<dbReference type="EMBL" id="KZ678393">
    <property type="protein sequence ID" value="PSR97250.1"/>
    <property type="molecule type" value="Genomic_DNA"/>
</dbReference>
<dbReference type="AlphaFoldDB" id="A0A2T3AGI7"/>
<gene>
    <name evidence="1" type="ORF">BD289DRAFT_362820</name>
</gene>
<dbReference type="PANTHER" id="PTHR34883">
    <property type="entry name" value="SERINE-RICH PROTEIN, PUTATIVE-RELATED-RELATED"/>
    <property type="match status" value="1"/>
</dbReference>
<protein>
    <recommendedName>
        <fullName evidence="3">Cupredoxin</fullName>
    </recommendedName>
</protein>
<name>A0A2T3AGI7_9PEZI</name>
<sequence>TTTSRLIPVLVGGNTLTFTPNSVTARPGDVIQFQFAARNHTVTESLQNSPCQPIDIDSTAVNGVHSGFIAFDAASGNIGTFDVPVKDTQPMFLYCAQASHCQSGMVMMING</sequence>
<dbReference type="InParanoid" id="A0A2T3AGI7"/>
<dbReference type="SUPFAM" id="SSF49503">
    <property type="entry name" value="Cupredoxins"/>
    <property type="match status" value="1"/>
</dbReference>
<evidence type="ECO:0000313" key="1">
    <source>
        <dbReference type="EMBL" id="PSR97250.1"/>
    </source>
</evidence>
<feature type="non-terminal residue" evidence="1">
    <location>
        <position position="1"/>
    </location>
</feature>
<evidence type="ECO:0000313" key="2">
    <source>
        <dbReference type="Proteomes" id="UP000241462"/>
    </source>
</evidence>
<dbReference type="STRING" id="2025994.A0A2T3AGI7"/>
<keyword evidence="2" id="KW-1185">Reference proteome</keyword>